<evidence type="ECO:0000256" key="2">
    <source>
        <dbReference type="ARBA" id="ARBA00022485"/>
    </source>
</evidence>
<dbReference type="InterPro" id="IPR050105">
    <property type="entry name" value="MoCo_biosynth_MoaA/MoaC"/>
</dbReference>
<dbReference type="EC" id="4.1.99.22" evidence="1 12"/>
<comment type="cofactor">
    <cofactor evidence="12">
        <name>[4Fe-4S] cluster</name>
        <dbReference type="ChEBI" id="CHEBI:49883"/>
    </cofactor>
    <text evidence="12">Binds 2 [4Fe-4S] clusters. Binds 1 [4Fe-4S] cluster coordinated with 3 cysteines and an exchangeable S-adenosyl-L-methionine and 1 [4Fe-4S] cluster coordinated with 3 cysteines and the GTP-derived substrate.</text>
</comment>
<dbReference type="Proteomes" id="UP001176468">
    <property type="component" value="Unassembled WGS sequence"/>
</dbReference>
<dbReference type="PANTHER" id="PTHR22960:SF0">
    <property type="entry name" value="MOLYBDENUM COFACTOR BIOSYNTHESIS PROTEIN 1"/>
    <property type="match status" value="1"/>
</dbReference>
<keyword evidence="9 12" id="KW-0501">Molybdenum cofactor biosynthesis</keyword>
<evidence type="ECO:0000256" key="12">
    <source>
        <dbReference type="HAMAP-Rule" id="MF_01225"/>
    </source>
</evidence>
<feature type="binding site" evidence="12">
    <location>
        <position position="73"/>
    </location>
    <ligand>
        <name>GTP</name>
        <dbReference type="ChEBI" id="CHEBI:37565"/>
    </ligand>
</feature>
<feature type="binding site" evidence="12">
    <location>
        <position position="266"/>
    </location>
    <ligand>
        <name>[4Fe-4S] cluster</name>
        <dbReference type="ChEBI" id="CHEBI:49883"/>
        <label>2</label>
        <note>4Fe-4S-substrate</note>
    </ligand>
</feature>
<evidence type="ECO:0000256" key="6">
    <source>
        <dbReference type="ARBA" id="ARBA00023004"/>
    </source>
</evidence>
<evidence type="ECO:0000256" key="4">
    <source>
        <dbReference type="ARBA" id="ARBA00022723"/>
    </source>
</evidence>
<dbReference type="InterPro" id="IPR006638">
    <property type="entry name" value="Elp3/MiaA/NifB-like_rSAM"/>
</dbReference>
<keyword evidence="8 12" id="KW-0342">GTP-binding</keyword>
<dbReference type="InterPro" id="IPR058240">
    <property type="entry name" value="rSAM_sf"/>
</dbReference>
<dbReference type="SMART" id="SM00729">
    <property type="entry name" value="Elp3"/>
    <property type="match status" value="1"/>
</dbReference>
<comment type="pathway">
    <text evidence="12">Cofactor biosynthesis; molybdopterin biosynthesis.</text>
</comment>
<dbReference type="SFLD" id="SFLDG01067">
    <property type="entry name" value="SPASM/twitch_domain_containing"/>
    <property type="match status" value="1"/>
</dbReference>
<keyword evidence="6 12" id="KW-0408">Iron</keyword>
<dbReference type="PROSITE" id="PS01305">
    <property type="entry name" value="MOAA_NIFB_PQQE"/>
    <property type="match status" value="1"/>
</dbReference>
<comment type="function">
    <text evidence="12">Catalyzes the cyclization of GTP to (8S)-3',8-cyclo-7,8-dihydroguanosine 5'-triphosphate.</text>
</comment>
<reference evidence="14" key="1">
    <citation type="submission" date="2023-07" db="EMBL/GenBank/DDBJ databases">
        <authorList>
            <person name="Kim M.K."/>
        </authorList>
    </citation>
    <scope>NUCLEOTIDE SEQUENCE</scope>
    <source>
        <strain evidence="14">CA1-15</strain>
    </source>
</reference>
<keyword evidence="15" id="KW-1185">Reference proteome</keyword>
<keyword evidence="5 12" id="KW-0547">Nucleotide-binding</keyword>
<evidence type="ECO:0000256" key="3">
    <source>
        <dbReference type="ARBA" id="ARBA00022691"/>
    </source>
</evidence>
<dbReference type="SFLD" id="SFLDS00029">
    <property type="entry name" value="Radical_SAM"/>
    <property type="match status" value="1"/>
</dbReference>
<feature type="binding site" evidence="12">
    <location>
        <position position="35"/>
    </location>
    <ligand>
        <name>[4Fe-4S] cluster</name>
        <dbReference type="ChEBI" id="CHEBI:49883"/>
        <label>1</label>
        <note>4Fe-4S-S-AdoMet</note>
    </ligand>
</feature>
<evidence type="ECO:0000259" key="13">
    <source>
        <dbReference type="PROSITE" id="PS51918"/>
    </source>
</evidence>
<feature type="binding site" evidence="12">
    <location>
        <position position="38"/>
    </location>
    <ligand>
        <name>[4Fe-4S] cluster</name>
        <dbReference type="ChEBI" id="CHEBI:49883"/>
        <label>1</label>
        <note>4Fe-4S-S-AdoMet</note>
    </ligand>
</feature>
<keyword evidence="10 12" id="KW-0456">Lyase</keyword>
<dbReference type="Pfam" id="PF06463">
    <property type="entry name" value="Mob_synth_C"/>
    <property type="match status" value="1"/>
</dbReference>
<dbReference type="PROSITE" id="PS51918">
    <property type="entry name" value="RADICAL_SAM"/>
    <property type="match status" value="1"/>
</dbReference>
<name>A0ABT8ZZR3_9SPHN</name>
<keyword evidence="3 12" id="KW-0949">S-adenosyl-L-methionine</keyword>
<evidence type="ECO:0000313" key="14">
    <source>
        <dbReference type="EMBL" id="MDO7843068.1"/>
    </source>
</evidence>
<dbReference type="InterPro" id="IPR013483">
    <property type="entry name" value="MoaA"/>
</dbReference>
<feature type="binding site" evidence="12">
    <location>
        <position position="31"/>
    </location>
    <ligand>
        <name>[4Fe-4S] cluster</name>
        <dbReference type="ChEBI" id="CHEBI:49883"/>
        <label>1</label>
        <note>4Fe-4S-S-AdoMet</note>
    </ligand>
</feature>
<sequence length="333" mass="36059">MASAPALIAPPLLDRHGRTISYLRISVTDRCDLRCRYCMAEEMTFLPKSALLGLEEIALIADRFIARGVRKIRLTGGEPLVRRDVGDLVRRIGRHVGAGLDELTMTTNGNRLADHAGALFDAGIRRINVSLDSRDPDTFRHITRHGDVVRVLGGIAAAKAAGLAVKINMVALKGLNEAEIAPMLKWCIAEGHDLTLIETMPLGSIGEDRADRFLPLTAVMDDLSARFALVRDAHRSGGPARYWRVTGSETRLGLISPLTANFCETCNRVRLTTDGMLYTCLGHDDRVDLKAALRGGDLDAALDRALASKPARHDFDIAAAAPAVARHMSVTGG</sequence>
<feature type="binding site" evidence="12">
    <location>
        <position position="106"/>
    </location>
    <ligand>
        <name>GTP</name>
        <dbReference type="ChEBI" id="CHEBI:37565"/>
    </ligand>
</feature>
<dbReference type="InterPro" id="IPR007197">
    <property type="entry name" value="rSAM"/>
</dbReference>
<dbReference type="Pfam" id="PF04055">
    <property type="entry name" value="Radical_SAM"/>
    <property type="match status" value="1"/>
</dbReference>
<dbReference type="Gene3D" id="3.20.20.70">
    <property type="entry name" value="Aldolase class I"/>
    <property type="match status" value="1"/>
</dbReference>
<dbReference type="HAMAP" id="MF_01225_B">
    <property type="entry name" value="MoaA_B"/>
    <property type="match status" value="1"/>
</dbReference>
<keyword evidence="4 12" id="KW-0479">Metal-binding</keyword>
<evidence type="ECO:0000256" key="9">
    <source>
        <dbReference type="ARBA" id="ARBA00023150"/>
    </source>
</evidence>
<evidence type="ECO:0000256" key="10">
    <source>
        <dbReference type="ARBA" id="ARBA00023239"/>
    </source>
</evidence>
<evidence type="ECO:0000256" key="11">
    <source>
        <dbReference type="ARBA" id="ARBA00048697"/>
    </source>
</evidence>
<feature type="binding site" evidence="12">
    <location>
        <begin position="268"/>
        <end position="270"/>
    </location>
    <ligand>
        <name>GTP</name>
        <dbReference type="ChEBI" id="CHEBI:37565"/>
    </ligand>
</feature>
<gene>
    <name evidence="12 14" type="primary">moaA</name>
    <name evidence="14" type="ORF">Q5H94_12105</name>
</gene>
<evidence type="ECO:0000313" key="15">
    <source>
        <dbReference type="Proteomes" id="UP001176468"/>
    </source>
</evidence>
<comment type="similarity">
    <text evidence="12">Belongs to the radical SAM superfamily. MoaA family.</text>
</comment>
<feature type="binding site" evidence="12">
    <location>
        <position position="263"/>
    </location>
    <ligand>
        <name>[4Fe-4S] cluster</name>
        <dbReference type="ChEBI" id="CHEBI:49883"/>
        <label>2</label>
        <note>4Fe-4S-substrate</note>
    </ligand>
</feature>
<feature type="domain" description="Radical SAM core" evidence="13">
    <location>
        <begin position="15"/>
        <end position="240"/>
    </location>
</feature>
<dbReference type="PANTHER" id="PTHR22960">
    <property type="entry name" value="MOLYBDOPTERIN COFACTOR SYNTHESIS PROTEIN A"/>
    <property type="match status" value="1"/>
</dbReference>
<proteinExistence type="inferred from homology"/>
<evidence type="ECO:0000256" key="8">
    <source>
        <dbReference type="ARBA" id="ARBA00023134"/>
    </source>
</evidence>
<comment type="caution">
    <text evidence="14">The sequence shown here is derived from an EMBL/GenBank/DDBJ whole genome shotgun (WGS) entry which is preliminary data.</text>
</comment>
<feature type="binding site" evidence="12">
    <location>
        <position position="130"/>
    </location>
    <ligand>
        <name>S-adenosyl-L-methionine</name>
        <dbReference type="ChEBI" id="CHEBI:59789"/>
    </ligand>
</feature>
<feature type="binding site" evidence="12">
    <location>
        <position position="280"/>
    </location>
    <ligand>
        <name>[4Fe-4S] cluster</name>
        <dbReference type="ChEBI" id="CHEBI:49883"/>
        <label>2</label>
        <note>4Fe-4S-substrate</note>
    </ligand>
</feature>
<dbReference type="InterPro" id="IPR040064">
    <property type="entry name" value="MoaA-like"/>
</dbReference>
<dbReference type="CDD" id="cd21117">
    <property type="entry name" value="Twitch_MoaA"/>
    <property type="match status" value="1"/>
</dbReference>
<dbReference type="InterPro" id="IPR013785">
    <property type="entry name" value="Aldolase_TIM"/>
</dbReference>
<dbReference type="RefSeq" id="WP_304561519.1">
    <property type="nucleotide sequence ID" value="NZ_JAUQSZ010000007.1"/>
</dbReference>
<dbReference type="NCBIfam" id="TIGR02666">
    <property type="entry name" value="moaA"/>
    <property type="match status" value="1"/>
</dbReference>
<accession>A0ABT8ZZR3</accession>
<feature type="binding site" evidence="12">
    <location>
        <position position="24"/>
    </location>
    <ligand>
        <name>GTP</name>
        <dbReference type="ChEBI" id="CHEBI:37565"/>
    </ligand>
</feature>
<feature type="binding site" evidence="12">
    <location>
        <position position="77"/>
    </location>
    <ligand>
        <name>S-adenosyl-L-methionine</name>
        <dbReference type="ChEBI" id="CHEBI:59789"/>
    </ligand>
</feature>
<evidence type="ECO:0000256" key="7">
    <source>
        <dbReference type="ARBA" id="ARBA00023014"/>
    </source>
</evidence>
<dbReference type="InterPro" id="IPR000385">
    <property type="entry name" value="MoaA_NifB_PqqE_Fe-S-bd_CS"/>
</dbReference>
<feature type="binding site" evidence="12">
    <location>
        <position position="200"/>
    </location>
    <ligand>
        <name>S-adenosyl-L-methionine</name>
        <dbReference type="ChEBI" id="CHEBI:59789"/>
    </ligand>
</feature>
<keyword evidence="7 12" id="KW-0411">Iron-sulfur</keyword>
<protein>
    <recommendedName>
        <fullName evidence="1 12">GTP 3',8-cyclase</fullName>
        <ecNumber evidence="1 12">4.1.99.22</ecNumber>
    </recommendedName>
    <alternativeName>
        <fullName evidence="12">Molybdenum cofactor biosynthesis protein A</fullName>
    </alternativeName>
</protein>
<dbReference type="CDD" id="cd01335">
    <property type="entry name" value="Radical_SAM"/>
    <property type="match status" value="1"/>
</dbReference>
<evidence type="ECO:0000256" key="1">
    <source>
        <dbReference type="ARBA" id="ARBA00012167"/>
    </source>
</evidence>
<dbReference type="InterPro" id="IPR010505">
    <property type="entry name" value="MoaA_twitch"/>
</dbReference>
<dbReference type="GO" id="GO:0061798">
    <property type="term" value="F:GTP 3',8'-cyclase activity"/>
    <property type="evidence" value="ECO:0007669"/>
    <property type="project" value="UniProtKB-EC"/>
</dbReference>
<dbReference type="SFLD" id="SFLDG01383">
    <property type="entry name" value="cyclic_pyranopterin_phosphate"/>
    <property type="match status" value="1"/>
</dbReference>
<dbReference type="EMBL" id="JAUQSZ010000007">
    <property type="protein sequence ID" value="MDO7843068.1"/>
    <property type="molecule type" value="Genomic_DNA"/>
</dbReference>
<feature type="binding site" evidence="12">
    <location>
        <position position="37"/>
    </location>
    <ligand>
        <name>S-adenosyl-L-methionine</name>
        <dbReference type="ChEBI" id="CHEBI:59789"/>
    </ligand>
</feature>
<dbReference type="SUPFAM" id="SSF102114">
    <property type="entry name" value="Radical SAM enzymes"/>
    <property type="match status" value="1"/>
</dbReference>
<evidence type="ECO:0000256" key="5">
    <source>
        <dbReference type="ARBA" id="ARBA00022741"/>
    </source>
</evidence>
<comment type="subunit">
    <text evidence="12">Monomer and homodimer.</text>
</comment>
<organism evidence="14 15">
    <name type="scientific">Sphingomonas immobilis</name>
    <dbReference type="NCBI Taxonomy" id="3063997"/>
    <lineage>
        <taxon>Bacteria</taxon>
        <taxon>Pseudomonadati</taxon>
        <taxon>Pseudomonadota</taxon>
        <taxon>Alphaproteobacteria</taxon>
        <taxon>Sphingomonadales</taxon>
        <taxon>Sphingomonadaceae</taxon>
        <taxon>Sphingomonas</taxon>
    </lineage>
</organism>
<keyword evidence="2 12" id="KW-0004">4Fe-4S</keyword>
<feature type="binding site" evidence="12">
    <location>
        <position position="166"/>
    </location>
    <ligand>
        <name>GTP</name>
        <dbReference type="ChEBI" id="CHEBI:37565"/>
    </ligand>
</feature>
<comment type="catalytic activity">
    <reaction evidence="11 12">
        <text>GTP + AH2 + S-adenosyl-L-methionine = (8S)-3',8-cyclo-7,8-dihydroguanosine 5'-triphosphate + 5'-deoxyadenosine + L-methionine + A + H(+)</text>
        <dbReference type="Rhea" id="RHEA:49576"/>
        <dbReference type="ChEBI" id="CHEBI:13193"/>
        <dbReference type="ChEBI" id="CHEBI:15378"/>
        <dbReference type="ChEBI" id="CHEBI:17319"/>
        <dbReference type="ChEBI" id="CHEBI:17499"/>
        <dbReference type="ChEBI" id="CHEBI:37565"/>
        <dbReference type="ChEBI" id="CHEBI:57844"/>
        <dbReference type="ChEBI" id="CHEBI:59789"/>
        <dbReference type="ChEBI" id="CHEBI:131766"/>
        <dbReference type="EC" id="4.1.99.22"/>
    </reaction>
</comment>
<dbReference type="SFLD" id="SFLDG01386">
    <property type="entry name" value="main_SPASM_domain-containing"/>
    <property type="match status" value="1"/>
</dbReference>